<protein>
    <submittedName>
        <fullName evidence="2">Glycosyltransferase family 2 protein</fullName>
    </submittedName>
</protein>
<evidence type="ECO:0000313" key="2">
    <source>
        <dbReference type="EMBL" id="MBD8490484.1"/>
    </source>
</evidence>
<evidence type="ECO:0000259" key="1">
    <source>
        <dbReference type="Pfam" id="PF00535"/>
    </source>
</evidence>
<comment type="caution">
    <text evidence="2">The sequence shown here is derived from an EMBL/GenBank/DDBJ whole genome shotgun (WGS) entry which is preliminary data.</text>
</comment>
<evidence type="ECO:0000313" key="3">
    <source>
        <dbReference type="Proteomes" id="UP000647133"/>
    </source>
</evidence>
<dbReference type="InterPro" id="IPR029044">
    <property type="entry name" value="Nucleotide-diphossugar_trans"/>
</dbReference>
<dbReference type="Proteomes" id="UP000647133">
    <property type="component" value="Unassembled WGS sequence"/>
</dbReference>
<name>A0ABR9ANX4_9BACT</name>
<dbReference type="CDD" id="cd00761">
    <property type="entry name" value="Glyco_tranf_GTA_type"/>
    <property type="match status" value="1"/>
</dbReference>
<dbReference type="Gene3D" id="3.90.550.10">
    <property type="entry name" value="Spore Coat Polysaccharide Biosynthesis Protein SpsA, Chain A"/>
    <property type="match status" value="1"/>
</dbReference>
<dbReference type="PANTHER" id="PTHR22916">
    <property type="entry name" value="GLYCOSYLTRANSFERASE"/>
    <property type="match status" value="1"/>
</dbReference>
<gene>
    <name evidence="2" type="ORF">IFO69_17160</name>
</gene>
<reference evidence="2 3" key="1">
    <citation type="submission" date="2020-09" db="EMBL/GenBank/DDBJ databases">
        <title>Echinicola sp. CAU 1574 isolated from sand of Sido Beach.</title>
        <authorList>
            <person name="Kim W."/>
        </authorList>
    </citation>
    <scope>NUCLEOTIDE SEQUENCE [LARGE SCALE GENOMIC DNA]</scope>
    <source>
        <strain evidence="2 3">CAU 1574</strain>
    </source>
</reference>
<dbReference type="InterPro" id="IPR001173">
    <property type="entry name" value="Glyco_trans_2-like"/>
</dbReference>
<feature type="domain" description="Glycosyltransferase 2-like" evidence="1">
    <location>
        <begin position="3"/>
        <end position="163"/>
    </location>
</feature>
<dbReference type="PANTHER" id="PTHR22916:SF3">
    <property type="entry name" value="UDP-GLCNAC:BETAGAL BETA-1,3-N-ACETYLGLUCOSAMINYLTRANSFERASE-LIKE PROTEIN 1"/>
    <property type="match status" value="1"/>
</dbReference>
<dbReference type="SUPFAM" id="SSF53448">
    <property type="entry name" value="Nucleotide-diphospho-sugar transferases"/>
    <property type="match status" value="1"/>
</dbReference>
<proteinExistence type="predicted"/>
<dbReference type="Pfam" id="PF00535">
    <property type="entry name" value="Glycos_transf_2"/>
    <property type="match status" value="1"/>
</dbReference>
<accession>A0ABR9ANX4</accession>
<sequence>MFSVVIPLFNKEQHIEKTIRSVLNQTYKEFEIIIVNDGSTDKSLEVLKKFNDNRIRIFSKENGGVSSARNYGIKKSSYQYIAFLDADDTWFEKYLEKMHSLIVQYPQAGMFNSSYEMEFKKRLITPNSHLEEGLVANYFKLSISSPISWTSATIVKKEVFEEVGYFPEGMIGGEDVFMWTKVAISYPVVFTPEVLVLYNKEQSNIALRAGKKDTCKESWSDLYSESNKDLNKFIAQKAIMKGKRYSWGGFTNESRKIEKEFKYINQYEDISHKWKTLYILNRTPNFIKKLILKIKQN</sequence>
<organism evidence="2 3">
    <name type="scientific">Echinicola arenosa</name>
    <dbReference type="NCBI Taxonomy" id="2774144"/>
    <lineage>
        <taxon>Bacteria</taxon>
        <taxon>Pseudomonadati</taxon>
        <taxon>Bacteroidota</taxon>
        <taxon>Cytophagia</taxon>
        <taxon>Cytophagales</taxon>
        <taxon>Cyclobacteriaceae</taxon>
        <taxon>Echinicola</taxon>
    </lineage>
</organism>
<dbReference type="EMBL" id="JACYTQ010000007">
    <property type="protein sequence ID" value="MBD8490484.1"/>
    <property type="molecule type" value="Genomic_DNA"/>
</dbReference>
<keyword evidence="3" id="KW-1185">Reference proteome</keyword>